<dbReference type="AlphaFoldDB" id="A0A7D5GKF8"/>
<accession>A0A7D5GKF8</accession>
<dbReference type="SUPFAM" id="SSF56300">
    <property type="entry name" value="Metallo-dependent phosphatases"/>
    <property type="match status" value="1"/>
</dbReference>
<dbReference type="Pfam" id="PF00149">
    <property type="entry name" value="Metallophos"/>
    <property type="match status" value="1"/>
</dbReference>
<dbReference type="RefSeq" id="WP_179260350.1">
    <property type="nucleotide sequence ID" value="NZ_CP058601.1"/>
</dbReference>
<reference evidence="2 3" key="1">
    <citation type="submission" date="2020-07" db="EMBL/GenBank/DDBJ databases">
        <authorList>
            <person name="Cui H."/>
        </authorList>
    </citation>
    <scope>NUCLEOTIDE SEQUENCE [LARGE SCALE GENOMIC DNA]</scope>
    <source>
        <strain evidence="2 3">YPL8</strain>
    </source>
</reference>
<dbReference type="InterPro" id="IPR004843">
    <property type="entry name" value="Calcineurin-like_PHP"/>
</dbReference>
<dbReference type="OrthoDB" id="303721at2157"/>
<dbReference type="GO" id="GO:0016787">
    <property type="term" value="F:hydrolase activity"/>
    <property type="evidence" value="ECO:0007669"/>
    <property type="project" value="InterPro"/>
</dbReference>
<evidence type="ECO:0000313" key="3">
    <source>
        <dbReference type="Proteomes" id="UP000509241"/>
    </source>
</evidence>
<feature type="domain" description="Calcineurin-like phosphoesterase" evidence="1">
    <location>
        <begin position="27"/>
        <end position="60"/>
    </location>
</feature>
<gene>
    <name evidence="2" type="ORF">HYG82_07010</name>
</gene>
<dbReference type="GeneID" id="56033027"/>
<proteinExistence type="predicted"/>
<name>A0A7D5GKF8_9EURY</name>
<sequence length="66" mass="7294">MTTDITTFGDTVPFHHRHITLENRGNVCIVGDIHGCLDSLEALLEVLDLAANDLVVFVGDRRRHGP</sequence>
<dbReference type="EMBL" id="CP058601">
    <property type="protein sequence ID" value="QLG48612.1"/>
    <property type="molecule type" value="Genomic_DNA"/>
</dbReference>
<evidence type="ECO:0000259" key="1">
    <source>
        <dbReference type="Pfam" id="PF00149"/>
    </source>
</evidence>
<protein>
    <submittedName>
        <fullName evidence="2">Metallophosphoesterase</fullName>
    </submittedName>
</protein>
<evidence type="ECO:0000313" key="2">
    <source>
        <dbReference type="EMBL" id="QLG48612.1"/>
    </source>
</evidence>
<dbReference type="InterPro" id="IPR029052">
    <property type="entry name" value="Metallo-depent_PP-like"/>
</dbReference>
<keyword evidence="3" id="KW-1185">Reference proteome</keyword>
<dbReference type="KEGG" id="haly:HYG82_07010"/>
<dbReference type="Gene3D" id="3.60.21.10">
    <property type="match status" value="1"/>
</dbReference>
<organism evidence="2 3">
    <name type="scientific">Natrinema halophilum</name>
    <dbReference type="NCBI Taxonomy" id="1699371"/>
    <lineage>
        <taxon>Archaea</taxon>
        <taxon>Methanobacteriati</taxon>
        <taxon>Methanobacteriota</taxon>
        <taxon>Stenosarchaea group</taxon>
        <taxon>Halobacteria</taxon>
        <taxon>Halobacteriales</taxon>
        <taxon>Natrialbaceae</taxon>
        <taxon>Natrinema</taxon>
    </lineage>
</organism>
<dbReference type="Proteomes" id="UP000509241">
    <property type="component" value="Chromosome"/>
</dbReference>